<organism evidence="1 2">
    <name type="scientific">Tanacetum coccineum</name>
    <dbReference type="NCBI Taxonomy" id="301880"/>
    <lineage>
        <taxon>Eukaryota</taxon>
        <taxon>Viridiplantae</taxon>
        <taxon>Streptophyta</taxon>
        <taxon>Embryophyta</taxon>
        <taxon>Tracheophyta</taxon>
        <taxon>Spermatophyta</taxon>
        <taxon>Magnoliopsida</taxon>
        <taxon>eudicotyledons</taxon>
        <taxon>Gunneridae</taxon>
        <taxon>Pentapetalae</taxon>
        <taxon>asterids</taxon>
        <taxon>campanulids</taxon>
        <taxon>Asterales</taxon>
        <taxon>Asteraceae</taxon>
        <taxon>Asteroideae</taxon>
        <taxon>Anthemideae</taxon>
        <taxon>Anthemidinae</taxon>
        <taxon>Tanacetum</taxon>
    </lineage>
</organism>
<protein>
    <submittedName>
        <fullName evidence="1">Uncharacterized protein</fullName>
    </submittedName>
</protein>
<accession>A0ABQ4WWA6</accession>
<keyword evidence="2" id="KW-1185">Reference proteome</keyword>
<comment type="caution">
    <text evidence="1">The sequence shown here is derived from an EMBL/GenBank/DDBJ whole genome shotgun (WGS) entry which is preliminary data.</text>
</comment>
<dbReference type="EMBL" id="BQNB010008989">
    <property type="protein sequence ID" value="GJS57201.1"/>
    <property type="molecule type" value="Genomic_DNA"/>
</dbReference>
<proteinExistence type="predicted"/>
<sequence length="181" mass="21088">MLSHRELEAEVDQNVVNRKHDEIERKNLLIANDNLIVDCLSKKVFYIATNSELTVSRFIEMHEAHTIVQTRCLKLKAELSKLRDKVQKDDHTELVKRFSNLKVNYLNLQLKYQNLKESFGNNPSPPARDTPDFDSVFVIKKMHASIQGKDNAIKKLRTQISQLKETHSEADRPLDFRTLDF</sequence>
<evidence type="ECO:0000313" key="2">
    <source>
        <dbReference type="Proteomes" id="UP001151760"/>
    </source>
</evidence>
<reference evidence="1" key="2">
    <citation type="submission" date="2022-01" db="EMBL/GenBank/DDBJ databases">
        <authorList>
            <person name="Yamashiro T."/>
            <person name="Shiraishi A."/>
            <person name="Satake H."/>
            <person name="Nakayama K."/>
        </authorList>
    </citation>
    <scope>NUCLEOTIDE SEQUENCE</scope>
</reference>
<name>A0ABQ4WWA6_9ASTR</name>
<reference evidence="1" key="1">
    <citation type="journal article" date="2022" name="Int. J. Mol. Sci.">
        <title>Draft Genome of Tanacetum Coccineum: Genomic Comparison of Closely Related Tanacetum-Family Plants.</title>
        <authorList>
            <person name="Yamashiro T."/>
            <person name="Shiraishi A."/>
            <person name="Nakayama K."/>
            <person name="Satake H."/>
        </authorList>
    </citation>
    <scope>NUCLEOTIDE SEQUENCE</scope>
</reference>
<evidence type="ECO:0000313" key="1">
    <source>
        <dbReference type="EMBL" id="GJS57201.1"/>
    </source>
</evidence>
<gene>
    <name evidence="1" type="ORF">Tco_0651985</name>
</gene>
<dbReference type="Proteomes" id="UP001151760">
    <property type="component" value="Unassembled WGS sequence"/>
</dbReference>